<dbReference type="GeneID" id="64405975"/>
<dbReference type="AlphaFoldDB" id="A0A3N4CX88"/>
<dbReference type="EMBL" id="CP072385">
    <property type="protein sequence ID" value="QUC10725.1"/>
    <property type="molecule type" value="Genomic_DNA"/>
</dbReference>
<protein>
    <submittedName>
        <fullName evidence="1">EXLDI protein</fullName>
    </submittedName>
</protein>
<dbReference type="RefSeq" id="WP_014845610.1">
    <property type="nucleotide sequence ID" value="NZ_CAJZDL010000088.1"/>
</dbReference>
<evidence type="ECO:0000313" key="2">
    <source>
        <dbReference type="EMBL" id="VEH69215.1"/>
    </source>
</evidence>
<reference evidence="2 3" key="1">
    <citation type="submission" date="2018-12" db="EMBL/GenBank/DDBJ databases">
        <authorList>
            <consortium name="Pathogen Informatics"/>
        </authorList>
    </citation>
    <scope>NUCLEOTIDE SEQUENCE [LARGE SCALE GENOMIC DNA]</scope>
    <source>
        <strain evidence="2 3">NCTC12967</strain>
    </source>
</reference>
<reference evidence="1" key="2">
    <citation type="submission" date="2021-03" db="EMBL/GenBank/DDBJ databases">
        <title>Human Oral Microbial Genomes.</title>
        <authorList>
            <person name="Johnston C.D."/>
            <person name="Chen T."/>
            <person name="Dewhirst F.E."/>
        </authorList>
    </citation>
    <scope>NUCLEOTIDE SEQUENCE</scope>
    <source>
        <strain evidence="1">F0714</strain>
    </source>
</reference>
<accession>A0A3N4CX88</accession>
<sequence length="168" mass="19560">MPRRTIYVSDNDQELFEQATQEAGGLSPAIAIALREYMARAKLRHEGMDTIDLTIDDHGVSHTVRFTGRKLFRLAEKVDNGVRVRFVYITKQGRYAVHEKITADPEDWEGQGERLWRDPVTWTRSFWLRSDRTLDIFDTLDQLREKDPELADRIAVAQEVPAFRELDI</sequence>
<dbReference type="OrthoDB" id="3199431at2"/>
<dbReference type="Proteomes" id="UP000273044">
    <property type="component" value="Chromosome"/>
</dbReference>
<dbReference type="InterPro" id="IPR027580">
    <property type="entry name" value="EXLDI"/>
</dbReference>
<dbReference type="EMBL" id="LR134406">
    <property type="protein sequence ID" value="VEH69215.1"/>
    <property type="molecule type" value="Genomic_DNA"/>
</dbReference>
<proteinExistence type="predicted"/>
<dbReference type="OMA" id="REFWIAG"/>
<keyword evidence="3" id="KW-1185">Reference proteome</keyword>
<evidence type="ECO:0000313" key="3">
    <source>
        <dbReference type="Proteomes" id="UP000273044"/>
    </source>
</evidence>
<dbReference type="NCBIfam" id="TIGR04342">
    <property type="entry name" value="EXLDI"/>
    <property type="match status" value="1"/>
</dbReference>
<evidence type="ECO:0000313" key="1">
    <source>
        <dbReference type="EMBL" id="QUC10725.1"/>
    </source>
</evidence>
<organism evidence="2 3">
    <name type="scientific">Arachnia propionica</name>
    <dbReference type="NCBI Taxonomy" id="1750"/>
    <lineage>
        <taxon>Bacteria</taxon>
        <taxon>Bacillati</taxon>
        <taxon>Actinomycetota</taxon>
        <taxon>Actinomycetes</taxon>
        <taxon>Propionibacteriales</taxon>
        <taxon>Propionibacteriaceae</taxon>
        <taxon>Arachnia</taxon>
    </lineage>
</organism>
<gene>
    <name evidence="1" type="ORF">J5A53_13290</name>
    <name evidence="2" type="ORF">NCTC12967_00479</name>
</gene>
<dbReference type="Proteomes" id="UP000677180">
    <property type="component" value="Chromosome"/>
</dbReference>
<name>A0A3N4CX88_9ACTN</name>